<gene>
    <name evidence="2" type="ORF">CLUMA_CG016864</name>
</gene>
<accession>A0A1J1IVU4</accession>
<sequence>MKPKLKSGGALRSDVPEKKNILPIEMGSQPPGKESEKCISVGKLVETERTFSDTNYCRKRRSQKPELTSLWFAFFYSHMRSFSLAWNLGTNKKT</sequence>
<feature type="region of interest" description="Disordered" evidence="1">
    <location>
        <begin position="1"/>
        <end position="36"/>
    </location>
</feature>
<name>A0A1J1IVU4_9DIPT</name>
<evidence type="ECO:0000313" key="2">
    <source>
        <dbReference type="EMBL" id="CRL03700.1"/>
    </source>
</evidence>
<protein>
    <submittedName>
        <fullName evidence="2">CLUMA_CG016864, isoform A</fullName>
    </submittedName>
</protein>
<organism evidence="2 3">
    <name type="scientific">Clunio marinus</name>
    <dbReference type="NCBI Taxonomy" id="568069"/>
    <lineage>
        <taxon>Eukaryota</taxon>
        <taxon>Metazoa</taxon>
        <taxon>Ecdysozoa</taxon>
        <taxon>Arthropoda</taxon>
        <taxon>Hexapoda</taxon>
        <taxon>Insecta</taxon>
        <taxon>Pterygota</taxon>
        <taxon>Neoptera</taxon>
        <taxon>Endopterygota</taxon>
        <taxon>Diptera</taxon>
        <taxon>Nematocera</taxon>
        <taxon>Chironomoidea</taxon>
        <taxon>Chironomidae</taxon>
        <taxon>Clunio</taxon>
    </lineage>
</organism>
<reference evidence="2 3" key="1">
    <citation type="submission" date="2015-04" db="EMBL/GenBank/DDBJ databases">
        <authorList>
            <person name="Syromyatnikov M.Y."/>
            <person name="Popov V.N."/>
        </authorList>
    </citation>
    <scope>NUCLEOTIDE SEQUENCE [LARGE SCALE GENOMIC DNA]</scope>
</reference>
<evidence type="ECO:0000313" key="3">
    <source>
        <dbReference type="Proteomes" id="UP000183832"/>
    </source>
</evidence>
<dbReference type="AlphaFoldDB" id="A0A1J1IVU4"/>
<dbReference type="Proteomes" id="UP000183832">
    <property type="component" value="Unassembled WGS sequence"/>
</dbReference>
<dbReference type="EMBL" id="CVRI01000059">
    <property type="protein sequence ID" value="CRL03700.1"/>
    <property type="molecule type" value="Genomic_DNA"/>
</dbReference>
<keyword evidence="3" id="KW-1185">Reference proteome</keyword>
<evidence type="ECO:0000256" key="1">
    <source>
        <dbReference type="SAM" id="MobiDB-lite"/>
    </source>
</evidence>
<proteinExistence type="predicted"/>